<feature type="domain" description="ABC transmembrane type-1" evidence="13">
    <location>
        <begin position="908"/>
        <end position="1188"/>
    </location>
</feature>
<dbReference type="InterPro" id="IPR056227">
    <property type="entry name" value="TMD0_ABC"/>
</dbReference>
<dbReference type="Gene3D" id="3.40.50.300">
    <property type="entry name" value="P-loop containing nucleotide triphosphate hydrolases"/>
    <property type="match status" value="2"/>
</dbReference>
<accession>W6Q3K6</accession>
<dbReference type="Pfam" id="PF00664">
    <property type="entry name" value="ABC_membrane"/>
    <property type="match status" value="2"/>
</dbReference>
<keyword evidence="5 11" id="KW-0812">Transmembrane</keyword>
<dbReference type="GO" id="GO:0016887">
    <property type="term" value="F:ATP hydrolysis activity"/>
    <property type="evidence" value="ECO:0007669"/>
    <property type="project" value="InterPro"/>
</dbReference>
<keyword evidence="15" id="KW-1185">Reference proteome</keyword>
<organism evidence="14 15">
    <name type="scientific">Penicillium roqueforti (strain FM164)</name>
    <dbReference type="NCBI Taxonomy" id="1365484"/>
    <lineage>
        <taxon>Eukaryota</taxon>
        <taxon>Fungi</taxon>
        <taxon>Dikarya</taxon>
        <taxon>Ascomycota</taxon>
        <taxon>Pezizomycotina</taxon>
        <taxon>Eurotiomycetes</taxon>
        <taxon>Eurotiomycetidae</taxon>
        <taxon>Eurotiales</taxon>
        <taxon>Aspergillaceae</taxon>
        <taxon>Penicillium</taxon>
    </lineage>
</organism>
<evidence type="ECO:0000256" key="8">
    <source>
        <dbReference type="ARBA" id="ARBA00022989"/>
    </source>
</evidence>
<feature type="transmembrane region" description="Helical" evidence="11">
    <location>
        <begin position="102"/>
        <end position="120"/>
    </location>
</feature>
<comment type="similarity">
    <text evidence="2">Belongs to the ABC transporter superfamily. ABCC family. Conjugate transporter (TC 3.A.1.208) subfamily.</text>
</comment>
<dbReference type="EMBL" id="HG792016">
    <property type="protein sequence ID" value="CDM31188.1"/>
    <property type="molecule type" value="Genomic_DNA"/>
</dbReference>
<dbReference type="OMA" id="LISGWAT"/>
<keyword evidence="3" id="KW-0813">Transport</keyword>
<dbReference type="SMART" id="SM00382">
    <property type="entry name" value="AAA"/>
    <property type="match status" value="2"/>
</dbReference>
<dbReference type="InterPro" id="IPR003593">
    <property type="entry name" value="AAA+_ATPase"/>
</dbReference>
<dbReference type="InterPro" id="IPR044746">
    <property type="entry name" value="ABCC_6TM_D1"/>
</dbReference>
<dbReference type="PROSITE" id="PS50929">
    <property type="entry name" value="ABC_TM1F"/>
    <property type="match status" value="2"/>
</dbReference>
<dbReference type="Gene3D" id="1.20.1560.10">
    <property type="entry name" value="ABC transporter type 1, transmembrane domain"/>
    <property type="match status" value="2"/>
</dbReference>
<feature type="transmembrane region" description="Helical" evidence="11">
    <location>
        <begin position="306"/>
        <end position="328"/>
    </location>
</feature>
<evidence type="ECO:0000256" key="3">
    <source>
        <dbReference type="ARBA" id="ARBA00022448"/>
    </source>
</evidence>
<sequence length="1476" mass="161168">MAPTVVGDTCDSLFGPVISQHDCRGGFDFTVLFEAWIFNITPAVCFLLLLPIRLFQLSRESLKVKSSLTHWATLAIAVVLSGIHVVLLVFSATQHYPAQNVSVAGATLSLIAAISIVVLLHLEHSRAVRPSFLVSAYLLITVLLDIARVRTAWLLPYGRAYPTCLTASLATKLLLLVLANIEKRKWLLLSEQSTERTSGIFNRGLFAWLNELLRKGHTSLLTSDTLPNIHEKLSSSDLADRFSKSWALCDQSRQHALLLAVVNCLRWDIAAIALPRLALIGFSIAQPFLVGKTVTFLEQTESSMNIGYGLIGATAIVFIGIAVTTASYEHLGFRATTMVRGGLMALVYQHMMELPLGSTDESSAMSLMGADVEMLAEYFHSTVCESWASILQLGLAAWILQTQIGVVCITPILIATAFTVASFATGNAVSVRQKTWLQATEKRINFTSHVLGSIKNVKFLGLTEIIKKSIEGLRIEELEISKKFRRIQTVRVCMINLPVIIAQFATFATYAVVAKVQGSEGLSVSQATTALSLINLLITPLMHLLLAVPDAFASMGCLYRVQDFLKRPNIVERRKLLQSEAEALNLPTNSFEFELSNYPGARGISSPENPSDVLISLQNAWFGWNDPSSDSAGITLNLSPSQLGTLVAIVGPVGSGKSTFLKGLANETSILNGDAFIKYPDLAFCEQTPWLTNTTIRENIIGENGSAAFDSDWYSTVVNACALDSDLKKMPAGDESFVGSKGSKLSGGQKQRIAIARAVYARKRIACFDDTLSALDNSTARLVFNNVFGPSGLLRRLGCTVFLATHNVQYLPQADFIVVLGENGNISEQGTFSQLLSHAGGYINRLGIQPEQIEKEKMQDDIPTGLLETSEVITSRLSTPASIDECRQTTDIAVYKYYLSAMGWFRVFVLSFLLVVNGGIGGLRSAWIEIWSSSTDSASSSGLGYWLGVYGTLSFVEATSMVLAVYWTWVVIVPAASKNVHATVLQTCMSAPLSFLSHVDTGSLITRFSQDMRLVDMILPRGFITTGFQLFTVLSQAAIALAALPYLAVALPFLVGMLVLVQRFYLRTSRQLRLLEIELKSPLYTHFIESLAGVVTIRAFSWTTASTSKMLYLLDRAQRPFYLLLCIQQWLGLVLKLMVTGMTLILLGAAIALRGQVSPGLLGIALIGMMDLGEVLSYLIQNWTLLETSLGAIARIKDFSEDTPSEEQDAVYEQPPDAKWPSRGDISFVGADIAYESENAEPVLHGICLDIRAGEKVGLCGRTGSGKSTLALSLLRLNEVVSGQVLIDEVDISTVPRSLIRHRISSLSQEAFLFPGTIRQNVDPLGIASDIDIIEALKCVEIWNALMSATNSDAHSGGLLDVILTDTTLSEGQKQLFCLARALLKKSNILILDEPTSSLDAETDARVQKVIRQEFQSCTIIMVAHRVHTMLDFDRVVVLDSGRIIEEGHPSDLLNKEGAFSSLHHLEQSTGSNQEL</sequence>
<feature type="transmembrane region" description="Helical" evidence="11">
    <location>
        <begin position="395"/>
        <end position="424"/>
    </location>
</feature>
<dbReference type="CDD" id="cd18580">
    <property type="entry name" value="ABC_6TM_ABCC_D2"/>
    <property type="match status" value="1"/>
</dbReference>
<feature type="transmembrane region" description="Helical" evidence="11">
    <location>
        <begin position="904"/>
        <end position="923"/>
    </location>
</feature>
<feature type="transmembrane region" description="Helical" evidence="11">
    <location>
        <begin position="68"/>
        <end position="90"/>
    </location>
</feature>
<evidence type="ECO:0000259" key="12">
    <source>
        <dbReference type="PROSITE" id="PS50893"/>
    </source>
</evidence>
<keyword evidence="6" id="KW-0547">Nucleotide-binding</keyword>
<dbReference type="GO" id="GO:0005886">
    <property type="term" value="C:plasma membrane"/>
    <property type="evidence" value="ECO:0007669"/>
    <property type="project" value="UniProtKB-SubCell"/>
</dbReference>
<evidence type="ECO:0000256" key="5">
    <source>
        <dbReference type="ARBA" id="ARBA00022692"/>
    </source>
</evidence>
<evidence type="ECO:0000313" key="15">
    <source>
        <dbReference type="Proteomes" id="UP000030686"/>
    </source>
</evidence>
<dbReference type="SUPFAM" id="SSF90123">
    <property type="entry name" value="ABC transporter transmembrane region"/>
    <property type="match status" value="2"/>
</dbReference>
<dbReference type="PANTHER" id="PTHR24223:SF399">
    <property type="entry name" value="ABC TRANSPORTER ATNG"/>
    <property type="match status" value="1"/>
</dbReference>
<dbReference type="Pfam" id="PF00005">
    <property type="entry name" value="ABC_tran"/>
    <property type="match status" value="2"/>
</dbReference>
<evidence type="ECO:0000256" key="11">
    <source>
        <dbReference type="SAM" id="Phobius"/>
    </source>
</evidence>
<dbReference type="CDD" id="cd18579">
    <property type="entry name" value="ABC_6TM_ABCC_D1"/>
    <property type="match status" value="1"/>
</dbReference>
<reference evidence="14" key="1">
    <citation type="journal article" date="2014" name="Nat. Commun.">
        <title>Multiple recent horizontal transfers of a large genomic region in cheese making fungi.</title>
        <authorList>
            <person name="Cheeseman K."/>
            <person name="Ropars J."/>
            <person name="Renault P."/>
            <person name="Dupont J."/>
            <person name="Gouzy J."/>
            <person name="Branca A."/>
            <person name="Abraham A.L."/>
            <person name="Ceppi M."/>
            <person name="Conseiller E."/>
            <person name="Debuchy R."/>
            <person name="Malagnac F."/>
            <person name="Goarin A."/>
            <person name="Silar P."/>
            <person name="Lacoste S."/>
            <person name="Sallet E."/>
            <person name="Bensimon A."/>
            <person name="Giraud T."/>
            <person name="Brygoo Y."/>
        </authorList>
    </citation>
    <scope>NUCLEOTIDE SEQUENCE [LARGE SCALE GENOMIC DNA]</scope>
    <source>
        <strain evidence="14">FM164</strain>
    </source>
</reference>
<comment type="subcellular location">
    <subcellularLocation>
        <location evidence="1">Cell membrane</location>
        <topology evidence="1">Multi-pass membrane protein</topology>
    </subcellularLocation>
</comment>
<dbReference type="InterPro" id="IPR003439">
    <property type="entry name" value="ABC_transporter-like_ATP-bd"/>
</dbReference>
<dbReference type="GO" id="GO:0005524">
    <property type="term" value="F:ATP binding"/>
    <property type="evidence" value="ECO:0007669"/>
    <property type="project" value="UniProtKB-KW"/>
</dbReference>
<keyword evidence="10" id="KW-0325">Glycoprotein</keyword>
<protein>
    <submittedName>
        <fullName evidence="14">Sulphonylurea receptor</fullName>
    </submittedName>
</protein>
<keyword evidence="7" id="KW-0067">ATP-binding</keyword>
<feature type="transmembrane region" description="Helical" evidence="11">
    <location>
        <begin position="492"/>
        <end position="513"/>
    </location>
</feature>
<dbReference type="FunFam" id="3.40.50.300:FF:000838">
    <property type="entry name" value="ABC multidrug transporter (Eurofung)"/>
    <property type="match status" value="1"/>
</dbReference>
<keyword evidence="9 11" id="KW-0472">Membrane</keyword>
<dbReference type="Proteomes" id="UP000030686">
    <property type="component" value="Unassembled WGS sequence"/>
</dbReference>
<dbReference type="PROSITE" id="PS50893">
    <property type="entry name" value="ABC_TRANSPORTER_2"/>
    <property type="match status" value="2"/>
</dbReference>
<dbReference type="InterPro" id="IPR050173">
    <property type="entry name" value="ABC_transporter_C-like"/>
</dbReference>
<dbReference type="CDD" id="cd03244">
    <property type="entry name" value="ABCC_MRP_domain2"/>
    <property type="match status" value="1"/>
</dbReference>
<feature type="transmembrane region" description="Helical" evidence="11">
    <location>
        <begin position="533"/>
        <end position="559"/>
    </location>
</feature>
<evidence type="ECO:0000256" key="10">
    <source>
        <dbReference type="ARBA" id="ARBA00023180"/>
    </source>
</evidence>
<proteinExistence type="inferred from homology"/>
<name>W6Q3K6_PENRF</name>
<feature type="domain" description="ABC transporter" evidence="12">
    <location>
        <begin position="1228"/>
        <end position="1466"/>
    </location>
</feature>
<evidence type="ECO:0000256" key="6">
    <source>
        <dbReference type="ARBA" id="ARBA00022741"/>
    </source>
</evidence>
<dbReference type="Pfam" id="PF24357">
    <property type="entry name" value="TMD0_ABC"/>
    <property type="match status" value="1"/>
</dbReference>
<dbReference type="OrthoDB" id="6500128at2759"/>
<dbReference type="PROSITE" id="PS00211">
    <property type="entry name" value="ABC_TRANSPORTER_1"/>
    <property type="match status" value="1"/>
</dbReference>
<feature type="transmembrane region" description="Helical" evidence="11">
    <location>
        <begin position="1121"/>
        <end position="1153"/>
    </location>
</feature>
<dbReference type="InterPro" id="IPR036640">
    <property type="entry name" value="ABC1_TM_sf"/>
</dbReference>
<dbReference type="FunFam" id="1.20.1560.10:FF:000055">
    <property type="entry name" value="ABC multidrug transporter (Eurofung)"/>
    <property type="match status" value="1"/>
</dbReference>
<feature type="domain" description="ABC transporter" evidence="12">
    <location>
        <begin position="615"/>
        <end position="848"/>
    </location>
</feature>
<dbReference type="FunFam" id="1.20.1560.10:FF:000066">
    <property type="entry name" value="ABC multidrug transporter (Eurofung)"/>
    <property type="match status" value="1"/>
</dbReference>
<keyword evidence="14" id="KW-0675">Receptor</keyword>
<feature type="domain" description="ABC transmembrane type-1" evidence="13">
    <location>
        <begin position="277"/>
        <end position="544"/>
    </location>
</feature>
<evidence type="ECO:0000256" key="7">
    <source>
        <dbReference type="ARBA" id="ARBA00022840"/>
    </source>
</evidence>
<feature type="transmembrane region" description="Helical" evidence="11">
    <location>
        <begin position="1037"/>
        <end position="1061"/>
    </location>
</feature>
<dbReference type="STRING" id="1365484.W6Q3K6"/>
<dbReference type="GO" id="GO:0140359">
    <property type="term" value="F:ABC-type transporter activity"/>
    <property type="evidence" value="ECO:0007669"/>
    <property type="project" value="InterPro"/>
</dbReference>
<evidence type="ECO:0000313" key="14">
    <source>
        <dbReference type="EMBL" id="CDM31188.1"/>
    </source>
</evidence>
<feature type="transmembrane region" description="Helical" evidence="11">
    <location>
        <begin position="132"/>
        <end position="154"/>
    </location>
</feature>
<dbReference type="InterPro" id="IPR044726">
    <property type="entry name" value="ABCC_6TM_D2"/>
</dbReference>
<dbReference type="InterPro" id="IPR017871">
    <property type="entry name" value="ABC_transporter-like_CS"/>
</dbReference>
<feature type="transmembrane region" description="Helical" evidence="11">
    <location>
        <begin position="160"/>
        <end position="181"/>
    </location>
</feature>
<dbReference type="InterPro" id="IPR027417">
    <property type="entry name" value="P-loop_NTPase"/>
</dbReference>
<evidence type="ECO:0000256" key="2">
    <source>
        <dbReference type="ARBA" id="ARBA00009726"/>
    </source>
</evidence>
<evidence type="ECO:0000259" key="13">
    <source>
        <dbReference type="PROSITE" id="PS50929"/>
    </source>
</evidence>
<evidence type="ECO:0000256" key="4">
    <source>
        <dbReference type="ARBA" id="ARBA00022475"/>
    </source>
</evidence>
<evidence type="ECO:0000256" key="9">
    <source>
        <dbReference type="ARBA" id="ARBA00023136"/>
    </source>
</evidence>
<feature type="transmembrane region" description="Helical" evidence="11">
    <location>
        <begin position="36"/>
        <end position="56"/>
    </location>
</feature>
<dbReference type="InterPro" id="IPR011527">
    <property type="entry name" value="ABC1_TM_dom"/>
</dbReference>
<keyword evidence="8 11" id="KW-1133">Transmembrane helix</keyword>
<keyword evidence="4" id="KW-1003">Cell membrane</keyword>
<gene>
    <name evidence="14" type="ORF">PROQFM164_S02g001338</name>
</gene>
<dbReference type="PANTHER" id="PTHR24223">
    <property type="entry name" value="ATP-BINDING CASSETTE SUB-FAMILY C"/>
    <property type="match status" value="1"/>
</dbReference>
<dbReference type="CDD" id="cd03250">
    <property type="entry name" value="ABCC_MRP_domain1"/>
    <property type="match status" value="1"/>
</dbReference>
<evidence type="ECO:0000256" key="1">
    <source>
        <dbReference type="ARBA" id="ARBA00004651"/>
    </source>
</evidence>
<feature type="transmembrane region" description="Helical" evidence="11">
    <location>
        <begin position="1014"/>
        <end position="1031"/>
    </location>
</feature>
<dbReference type="SUPFAM" id="SSF52540">
    <property type="entry name" value="P-loop containing nucleoside triphosphate hydrolases"/>
    <property type="match status" value="2"/>
</dbReference>
<feature type="transmembrane region" description="Helical" evidence="11">
    <location>
        <begin position="943"/>
        <end position="969"/>
    </location>
</feature>